<dbReference type="EC" id="1.-.-.-" evidence="3"/>
<dbReference type="PANTHER" id="PTHR13847:SF289">
    <property type="entry name" value="GLYCINE OXIDASE"/>
    <property type="match status" value="1"/>
</dbReference>
<dbReference type="Proteomes" id="UP001629156">
    <property type="component" value="Unassembled WGS sequence"/>
</dbReference>
<protein>
    <submittedName>
        <fullName evidence="3">FAD-binding oxidoreductase</fullName>
        <ecNumber evidence="3">1.-.-.-</ecNumber>
    </submittedName>
</protein>
<reference evidence="3 4" key="1">
    <citation type="submission" date="2024-06" db="EMBL/GenBank/DDBJ databases">
        <authorList>
            <person name="Kaempfer P."/>
            <person name="Viver T."/>
        </authorList>
    </citation>
    <scope>NUCLEOTIDE SEQUENCE [LARGE SCALE GENOMIC DNA]</scope>
    <source>
        <strain evidence="3 4">ST-119</strain>
    </source>
</reference>
<gene>
    <name evidence="3" type="ORF">ABS766_05205</name>
</gene>
<dbReference type="Gene3D" id="3.50.50.60">
    <property type="entry name" value="FAD/NAD(P)-binding domain"/>
    <property type="match status" value="1"/>
</dbReference>
<evidence type="ECO:0000259" key="2">
    <source>
        <dbReference type="Pfam" id="PF01266"/>
    </source>
</evidence>
<proteinExistence type="predicted"/>
<accession>A0ABW8YWD9</accession>
<name>A0ABW8YWD9_9FLAO</name>
<comment type="caution">
    <text evidence="3">The sequence shown here is derived from an EMBL/GenBank/DDBJ whole genome shotgun (WGS) entry which is preliminary data.</text>
</comment>
<dbReference type="InterPro" id="IPR006076">
    <property type="entry name" value="FAD-dep_OxRdtase"/>
</dbReference>
<keyword evidence="4" id="KW-1185">Reference proteome</keyword>
<dbReference type="Pfam" id="PF01266">
    <property type="entry name" value="DAO"/>
    <property type="match status" value="1"/>
</dbReference>
<dbReference type="SUPFAM" id="SSF54373">
    <property type="entry name" value="FAD-linked reductases, C-terminal domain"/>
    <property type="match status" value="1"/>
</dbReference>
<dbReference type="Gene3D" id="3.30.9.10">
    <property type="entry name" value="D-Amino Acid Oxidase, subunit A, domain 2"/>
    <property type="match status" value="1"/>
</dbReference>
<dbReference type="PANTHER" id="PTHR13847">
    <property type="entry name" value="SARCOSINE DEHYDROGENASE-RELATED"/>
    <property type="match status" value="1"/>
</dbReference>
<dbReference type="GO" id="GO:0016491">
    <property type="term" value="F:oxidoreductase activity"/>
    <property type="evidence" value="ECO:0007669"/>
    <property type="project" value="UniProtKB-KW"/>
</dbReference>
<sequence length="347" mass="39369">MIDYIIVGGHLAGIAFAETLSKQVKSFLMISDKSQNSSLVAAGMYNGIVLKRMTPTQDAYEHLMYMKPFYKSLENKLDIKIDYPLPVYRKFASVEEQNMWFEALDKPRLQPFLHPEIIHDTFDGIPSPFGFGKVLHTGYIDTLALIPAYWDYALKQDNFLNETFEYNALDIYPDYIEYKGYKAKHIVFAEGFGLSKNPYFGYLPLNGTKGELLLIKAPQLKLNVCIKSALFVLPVGGDLYKVGATYEWDDKTATPTTSARNELIDELANIITCPYEIVEQYAGIRPTVKDRKPLIGTHHEFKNVHLLNGLGTRGVMLAPFMAKELYESIETGVPVKREINLNRVART</sequence>
<evidence type="ECO:0000313" key="4">
    <source>
        <dbReference type="Proteomes" id="UP001629156"/>
    </source>
</evidence>
<evidence type="ECO:0000256" key="1">
    <source>
        <dbReference type="ARBA" id="ARBA00023002"/>
    </source>
</evidence>
<dbReference type="SUPFAM" id="SSF51971">
    <property type="entry name" value="Nucleotide-binding domain"/>
    <property type="match status" value="1"/>
</dbReference>
<dbReference type="EMBL" id="JBELPZ010000003">
    <property type="protein sequence ID" value="MFL9843812.1"/>
    <property type="molecule type" value="Genomic_DNA"/>
</dbReference>
<dbReference type="RefSeq" id="WP_408084062.1">
    <property type="nucleotide sequence ID" value="NZ_JBELPZ010000003.1"/>
</dbReference>
<organism evidence="3 4">
    <name type="scientific">Flavobacterium rhizosphaerae</name>
    <dbReference type="NCBI Taxonomy" id="3163298"/>
    <lineage>
        <taxon>Bacteria</taxon>
        <taxon>Pseudomonadati</taxon>
        <taxon>Bacteroidota</taxon>
        <taxon>Flavobacteriia</taxon>
        <taxon>Flavobacteriales</taxon>
        <taxon>Flavobacteriaceae</taxon>
        <taxon>Flavobacterium</taxon>
    </lineage>
</organism>
<feature type="domain" description="FAD dependent oxidoreductase" evidence="2">
    <location>
        <begin position="3"/>
        <end position="326"/>
    </location>
</feature>
<keyword evidence="1 3" id="KW-0560">Oxidoreductase</keyword>
<dbReference type="InterPro" id="IPR036188">
    <property type="entry name" value="FAD/NAD-bd_sf"/>
</dbReference>
<evidence type="ECO:0000313" key="3">
    <source>
        <dbReference type="EMBL" id="MFL9843812.1"/>
    </source>
</evidence>